<feature type="transmembrane region" description="Helical" evidence="1">
    <location>
        <begin position="28"/>
        <end position="48"/>
    </location>
</feature>
<protein>
    <submittedName>
        <fullName evidence="2">Uncharacterized protein</fullName>
    </submittedName>
</protein>
<dbReference type="Proteomes" id="UP001595975">
    <property type="component" value="Unassembled WGS sequence"/>
</dbReference>
<name>A0ABW0WZY7_9ACTN</name>
<evidence type="ECO:0000256" key="1">
    <source>
        <dbReference type="SAM" id="Phobius"/>
    </source>
</evidence>
<dbReference type="RefSeq" id="WP_380224761.1">
    <property type="nucleotide sequence ID" value="NZ_JBHSOF010000008.1"/>
</dbReference>
<keyword evidence="1" id="KW-0472">Membrane</keyword>
<comment type="caution">
    <text evidence="2">The sequence shown here is derived from an EMBL/GenBank/DDBJ whole genome shotgun (WGS) entry which is preliminary data.</text>
</comment>
<keyword evidence="1" id="KW-1133">Transmembrane helix</keyword>
<evidence type="ECO:0000313" key="2">
    <source>
        <dbReference type="EMBL" id="MFC5663108.1"/>
    </source>
</evidence>
<gene>
    <name evidence="2" type="ORF">ACFP3U_08945</name>
</gene>
<sequence>MTVMPGGRAARVRLQAPVVYPEIVDQPWQIAVNMLLLGTGAWLLWLVVPGSRRR</sequence>
<dbReference type="EMBL" id="JBHSOF010000008">
    <property type="protein sequence ID" value="MFC5663108.1"/>
    <property type="molecule type" value="Genomic_DNA"/>
</dbReference>
<keyword evidence="1" id="KW-0812">Transmembrane</keyword>
<organism evidence="2 3">
    <name type="scientific">Kitasatospora misakiensis</name>
    <dbReference type="NCBI Taxonomy" id="67330"/>
    <lineage>
        <taxon>Bacteria</taxon>
        <taxon>Bacillati</taxon>
        <taxon>Actinomycetota</taxon>
        <taxon>Actinomycetes</taxon>
        <taxon>Kitasatosporales</taxon>
        <taxon>Streptomycetaceae</taxon>
        <taxon>Kitasatospora</taxon>
    </lineage>
</organism>
<keyword evidence="3" id="KW-1185">Reference proteome</keyword>
<accession>A0ABW0WZY7</accession>
<evidence type="ECO:0000313" key="3">
    <source>
        <dbReference type="Proteomes" id="UP001595975"/>
    </source>
</evidence>
<reference evidence="3" key="1">
    <citation type="journal article" date="2019" name="Int. J. Syst. Evol. Microbiol.">
        <title>The Global Catalogue of Microorganisms (GCM) 10K type strain sequencing project: providing services to taxonomists for standard genome sequencing and annotation.</title>
        <authorList>
            <consortium name="The Broad Institute Genomics Platform"/>
            <consortium name="The Broad Institute Genome Sequencing Center for Infectious Disease"/>
            <person name="Wu L."/>
            <person name="Ma J."/>
        </authorList>
    </citation>
    <scope>NUCLEOTIDE SEQUENCE [LARGE SCALE GENOMIC DNA]</scope>
    <source>
        <strain evidence="3">CGMCC 4.1437</strain>
    </source>
</reference>
<proteinExistence type="predicted"/>